<dbReference type="EMBL" id="PDUD01000064">
    <property type="protein sequence ID" value="PHN01059.1"/>
    <property type="molecule type" value="Genomic_DNA"/>
</dbReference>
<gene>
    <name evidence="3" type="ORF">CRP01_38945</name>
</gene>
<organism evidence="3 4">
    <name type="scientific">Flavilitoribacter nigricans (strain ATCC 23147 / DSM 23189 / NBRC 102662 / NCIMB 1420 / SS-2)</name>
    <name type="common">Lewinella nigricans</name>
    <dbReference type="NCBI Taxonomy" id="1122177"/>
    <lineage>
        <taxon>Bacteria</taxon>
        <taxon>Pseudomonadati</taxon>
        <taxon>Bacteroidota</taxon>
        <taxon>Saprospiria</taxon>
        <taxon>Saprospirales</taxon>
        <taxon>Lewinellaceae</taxon>
        <taxon>Flavilitoribacter</taxon>
    </lineage>
</organism>
<protein>
    <recommendedName>
        <fullName evidence="2">DUF5916 domain-containing protein</fullName>
    </recommendedName>
</protein>
<dbReference type="RefSeq" id="WP_099155518.1">
    <property type="nucleotide sequence ID" value="NZ_PDUD01000064.1"/>
</dbReference>
<dbReference type="Proteomes" id="UP000223913">
    <property type="component" value="Unassembled WGS sequence"/>
</dbReference>
<accession>A0A2D0MYU4</accession>
<sequence length="737" mass="84864">MLSSRVLGLLIFLSTSTTLAIANNGDKSPPRMFVGRADSPVVIDGFLDEEAWGKSQPAKDFWSVFPTDTMQSPVQTEIYMVFDDQYLYIGAKCYSQGQDYVITSLRRDYRAGGNDNITFLLDPFSDRTNAFVFGMNPYGVRREALIANGGQNREDFDESWDNKWRGTSKIHDGYWVCELAIPFSTLRFKENVREWKFNSYRMDTQSNTRSSWHHIPQNQIIMSLAYMGVMEWEEAPKKSGGSVAVIPYVSGGHSKNYEERTPGNSDISFGGDAKIGLTPSLNLDLTVNPDFSQVEVDQQVLNLERFEVFFPERRQFFLENADLFGSFGDERINPFFSRRIGSAKVLDEEGDETGIQNSILYGARLSGKLDKNWRTGLLNMQTARDEEYDLPSYNYTVAAVQRKVFSRSNVGLIFVNKQALSDTEQNDYFQNYNRVVGLDYNLASSDNQWVGKAFLHRSFSETQQDKAFAHGFRMEHRKRPYSVKWVHQYVGEGYDAQVGFIRRHNYFRIMPEAQLYFYPGKGFINSHGPGVEIETLWTPGFGRSDHSLGLFWDADLRNTSSIRFTLKNEYIYLFDEFDPSRTDLAPLPGGAGYNYSSVNLNYRSDRRRKLAWDGEFTIGEFFNGNRYQVEGSLTYRYQPYGFITVDVSYSRLNLPTGKTDLLLVGPRIDLTFSKNVFLTTFLQYNSQVDNFNVNTRFQWRFAPVSDFFLVYTDNYIANNFTIKNRALVAKLTYWLNL</sequence>
<name>A0A2D0MYU4_FLAN2</name>
<evidence type="ECO:0000256" key="1">
    <source>
        <dbReference type="SAM" id="SignalP"/>
    </source>
</evidence>
<keyword evidence="4" id="KW-1185">Reference proteome</keyword>
<evidence type="ECO:0000313" key="4">
    <source>
        <dbReference type="Proteomes" id="UP000223913"/>
    </source>
</evidence>
<feature type="signal peptide" evidence="1">
    <location>
        <begin position="1"/>
        <end position="22"/>
    </location>
</feature>
<reference evidence="3 4" key="1">
    <citation type="submission" date="2017-10" db="EMBL/GenBank/DDBJ databases">
        <title>The draft genome sequence of Lewinella nigricans NBRC 102662.</title>
        <authorList>
            <person name="Wang K."/>
        </authorList>
    </citation>
    <scope>NUCLEOTIDE SEQUENCE [LARGE SCALE GENOMIC DNA]</scope>
    <source>
        <strain evidence="3 4">NBRC 102662</strain>
    </source>
</reference>
<dbReference type="SUPFAM" id="SSF49344">
    <property type="entry name" value="CBD9-like"/>
    <property type="match status" value="1"/>
</dbReference>
<feature type="chain" id="PRO_5012813240" description="DUF5916 domain-containing protein" evidence="1">
    <location>
        <begin position="23"/>
        <end position="737"/>
    </location>
</feature>
<comment type="caution">
    <text evidence="3">The sequence shown here is derived from an EMBL/GenBank/DDBJ whole genome shotgun (WGS) entry which is preliminary data.</text>
</comment>
<evidence type="ECO:0000313" key="3">
    <source>
        <dbReference type="EMBL" id="PHN01059.1"/>
    </source>
</evidence>
<feature type="domain" description="DUF5916" evidence="2">
    <location>
        <begin position="245"/>
        <end position="638"/>
    </location>
</feature>
<proteinExistence type="predicted"/>
<keyword evidence="1" id="KW-0732">Signal</keyword>
<dbReference type="Pfam" id="PF19313">
    <property type="entry name" value="DUF5916"/>
    <property type="match status" value="1"/>
</dbReference>
<evidence type="ECO:0000259" key="2">
    <source>
        <dbReference type="Pfam" id="PF19313"/>
    </source>
</evidence>
<dbReference type="InterPro" id="IPR045670">
    <property type="entry name" value="DUF5916"/>
</dbReference>
<dbReference type="OrthoDB" id="9786766at2"/>
<dbReference type="CDD" id="cd09618">
    <property type="entry name" value="CBM9_like_2"/>
    <property type="match status" value="1"/>
</dbReference>
<dbReference type="AlphaFoldDB" id="A0A2D0MYU4"/>
<dbReference type="Gene3D" id="2.60.40.1190">
    <property type="match status" value="1"/>
</dbReference>